<feature type="compositionally biased region" description="Polar residues" evidence="1">
    <location>
        <begin position="27"/>
        <end position="36"/>
    </location>
</feature>
<organism evidence="2 3">
    <name type="scientific">Emericellopsis atlantica</name>
    <dbReference type="NCBI Taxonomy" id="2614577"/>
    <lineage>
        <taxon>Eukaryota</taxon>
        <taxon>Fungi</taxon>
        <taxon>Dikarya</taxon>
        <taxon>Ascomycota</taxon>
        <taxon>Pezizomycotina</taxon>
        <taxon>Sordariomycetes</taxon>
        <taxon>Hypocreomycetidae</taxon>
        <taxon>Hypocreales</taxon>
        <taxon>Bionectriaceae</taxon>
        <taxon>Emericellopsis</taxon>
    </lineage>
</organism>
<feature type="compositionally biased region" description="Basic and acidic residues" evidence="1">
    <location>
        <begin position="38"/>
        <end position="47"/>
    </location>
</feature>
<evidence type="ECO:0008006" key="4">
    <source>
        <dbReference type="Google" id="ProtNLM"/>
    </source>
</evidence>
<dbReference type="OrthoDB" id="10013825at2759"/>
<reference evidence="2" key="1">
    <citation type="journal article" date="2021" name="IMA Fungus">
        <title>Genomic characterization of three marine fungi, including Emericellopsis atlantica sp. nov. with signatures of a generalist lifestyle and marine biomass degradation.</title>
        <authorList>
            <person name="Hagestad O.C."/>
            <person name="Hou L."/>
            <person name="Andersen J.H."/>
            <person name="Hansen E.H."/>
            <person name="Altermark B."/>
            <person name="Li C."/>
            <person name="Kuhnert E."/>
            <person name="Cox R.J."/>
            <person name="Crous P.W."/>
            <person name="Spatafora J.W."/>
            <person name="Lail K."/>
            <person name="Amirebrahimi M."/>
            <person name="Lipzen A."/>
            <person name="Pangilinan J."/>
            <person name="Andreopoulos W."/>
            <person name="Hayes R.D."/>
            <person name="Ng V."/>
            <person name="Grigoriev I.V."/>
            <person name="Jackson S.A."/>
            <person name="Sutton T.D.S."/>
            <person name="Dobson A.D.W."/>
            <person name="Rama T."/>
        </authorList>
    </citation>
    <scope>NUCLEOTIDE SEQUENCE</scope>
    <source>
        <strain evidence="2">TS7</strain>
    </source>
</reference>
<dbReference type="GeneID" id="70295337"/>
<name>A0A9P7ZWE8_9HYPO</name>
<accession>A0A9P7ZWE8</accession>
<dbReference type="PANTHER" id="PTHR39600:SF1">
    <property type="entry name" value="PEPTIDASE INHIBITOR I78 FAMILY PROTEIN"/>
    <property type="match status" value="1"/>
</dbReference>
<dbReference type="InterPro" id="IPR021719">
    <property type="entry name" value="Prot_inh_I78"/>
</dbReference>
<feature type="region of interest" description="Disordered" evidence="1">
    <location>
        <begin position="26"/>
        <end position="60"/>
    </location>
</feature>
<evidence type="ECO:0000313" key="3">
    <source>
        <dbReference type="Proteomes" id="UP000887229"/>
    </source>
</evidence>
<dbReference type="RefSeq" id="XP_046122754.1">
    <property type="nucleotide sequence ID" value="XM_046264434.1"/>
</dbReference>
<gene>
    <name evidence="2" type="ORF">F5Z01DRAFT_669571</name>
</gene>
<dbReference type="EMBL" id="MU251242">
    <property type="protein sequence ID" value="KAG9258830.1"/>
    <property type="molecule type" value="Genomic_DNA"/>
</dbReference>
<proteinExistence type="predicted"/>
<dbReference type="Pfam" id="PF11720">
    <property type="entry name" value="Inhibitor_I78"/>
    <property type="match status" value="1"/>
</dbReference>
<evidence type="ECO:0000256" key="1">
    <source>
        <dbReference type="SAM" id="MobiDB-lite"/>
    </source>
</evidence>
<dbReference type="PANTHER" id="PTHR39600">
    <property type="entry name" value="PEPTIDASE INHIBITOR I78 FAMILY PROTEIN"/>
    <property type="match status" value="1"/>
</dbReference>
<dbReference type="Gene3D" id="3.30.10.10">
    <property type="entry name" value="Trypsin Inhibitor V, subunit A"/>
    <property type="match status" value="1"/>
</dbReference>
<keyword evidence="3" id="KW-1185">Reference proteome</keyword>
<evidence type="ECO:0000313" key="2">
    <source>
        <dbReference type="EMBL" id="KAG9258830.1"/>
    </source>
</evidence>
<comment type="caution">
    <text evidence="2">The sequence shown here is derived from an EMBL/GenBank/DDBJ whole genome shotgun (WGS) entry which is preliminary data.</text>
</comment>
<sequence>MPLINPVQSNPKDSTEEWMNKLMGKTISDSESSATAFSKKDLPEGHRVVGPNTRTTRDINPDRLTISTDEQGIVTNVGFN</sequence>
<dbReference type="Proteomes" id="UP000887229">
    <property type="component" value="Unassembled WGS sequence"/>
</dbReference>
<protein>
    <recommendedName>
        <fullName evidence="4">Proteinase inhibitor I78</fullName>
    </recommendedName>
</protein>
<dbReference type="AlphaFoldDB" id="A0A9P7ZWE8"/>